<reference evidence="2 3" key="1">
    <citation type="submission" date="2023-07" db="EMBL/GenBank/DDBJ databases">
        <title>Sorghum-associated microbial communities from plants grown in Nebraska, USA.</title>
        <authorList>
            <person name="Schachtman D."/>
        </authorList>
    </citation>
    <scope>NUCLEOTIDE SEQUENCE [LARGE SCALE GENOMIC DNA]</scope>
    <source>
        <strain evidence="2 3">BE313</strain>
    </source>
</reference>
<dbReference type="Proteomes" id="UP001180487">
    <property type="component" value="Unassembled WGS sequence"/>
</dbReference>
<dbReference type="InterPro" id="IPR010982">
    <property type="entry name" value="Lambda_DNA-bd_dom_sf"/>
</dbReference>
<keyword evidence="3" id="KW-1185">Reference proteome</keyword>
<proteinExistence type="predicted"/>
<dbReference type="InterPro" id="IPR001387">
    <property type="entry name" value="Cro/C1-type_HTH"/>
</dbReference>
<name>A0ABU2C618_9BURK</name>
<dbReference type="PANTHER" id="PTHR34475:SF1">
    <property type="entry name" value="CYTOSKELETON PROTEIN RODZ"/>
    <property type="match status" value="1"/>
</dbReference>
<evidence type="ECO:0000313" key="3">
    <source>
        <dbReference type="Proteomes" id="UP001180487"/>
    </source>
</evidence>
<dbReference type="Pfam" id="PF13464">
    <property type="entry name" value="RodZ_C"/>
    <property type="match status" value="1"/>
</dbReference>
<dbReference type="SUPFAM" id="SSF47413">
    <property type="entry name" value="lambda repressor-like DNA-binding domains"/>
    <property type="match status" value="1"/>
</dbReference>
<feature type="domain" description="Cytoskeleton protein RodZ-like C-terminal" evidence="1">
    <location>
        <begin position="220"/>
        <end position="291"/>
    </location>
</feature>
<dbReference type="PANTHER" id="PTHR34475">
    <property type="match status" value="1"/>
</dbReference>
<accession>A0ABU2C618</accession>
<protein>
    <submittedName>
        <fullName evidence="2">Cytoskeleton protein RodZ</fullName>
    </submittedName>
</protein>
<gene>
    <name evidence="2" type="ORF">J2X19_001437</name>
</gene>
<evidence type="ECO:0000313" key="2">
    <source>
        <dbReference type="EMBL" id="MDR7376779.1"/>
    </source>
</evidence>
<organism evidence="2 3">
    <name type="scientific">Rhodoferax ferrireducens</name>
    <dbReference type="NCBI Taxonomy" id="192843"/>
    <lineage>
        <taxon>Bacteria</taxon>
        <taxon>Pseudomonadati</taxon>
        <taxon>Pseudomonadota</taxon>
        <taxon>Betaproteobacteria</taxon>
        <taxon>Burkholderiales</taxon>
        <taxon>Comamonadaceae</taxon>
        <taxon>Rhodoferax</taxon>
    </lineage>
</organism>
<dbReference type="Pfam" id="PF13413">
    <property type="entry name" value="HTH_25"/>
    <property type="match status" value="1"/>
</dbReference>
<dbReference type="InterPro" id="IPR050400">
    <property type="entry name" value="Bact_Cytoskel_RodZ"/>
</dbReference>
<dbReference type="InterPro" id="IPR025194">
    <property type="entry name" value="RodZ-like_C"/>
</dbReference>
<sequence>MSEPVGLEGGAPQPVSDAVNSAVQAGQYLRQAREATGLHVAALAVSLKVPVSKLEALEAGRMDLLPDLTFARALAASVCRNLKVDPAPVLEHLPPTGASRLGAEAPAMNTPFRPPGSGPRLSFRSQMRNPAVLAVAALLLGAVAVALWPQAPEQAAVLAPGGEVADGPVATTPAPDASVPLAEPVSAVPAAPAVVASAAVVAPAVVAASAPVAVSAAPVVLTAKAESWVKVTDAKGVVSLGRILAPGEVVEVAGTLPLAVVVGRVDAVQLQVRGQPFDMLPFAKDHVARFEVK</sequence>
<dbReference type="CDD" id="cd00093">
    <property type="entry name" value="HTH_XRE"/>
    <property type="match status" value="1"/>
</dbReference>
<evidence type="ECO:0000259" key="1">
    <source>
        <dbReference type="Pfam" id="PF13464"/>
    </source>
</evidence>
<dbReference type="EMBL" id="JAVDXT010000001">
    <property type="protein sequence ID" value="MDR7376779.1"/>
    <property type="molecule type" value="Genomic_DNA"/>
</dbReference>
<comment type="caution">
    <text evidence="2">The sequence shown here is derived from an EMBL/GenBank/DDBJ whole genome shotgun (WGS) entry which is preliminary data.</text>
</comment>
<dbReference type="RefSeq" id="WP_310371962.1">
    <property type="nucleotide sequence ID" value="NZ_JAVDXT010000001.1"/>
</dbReference>
<dbReference type="Gene3D" id="1.10.260.40">
    <property type="entry name" value="lambda repressor-like DNA-binding domains"/>
    <property type="match status" value="1"/>
</dbReference>